<comment type="similarity">
    <text evidence="2">Belongs to the glycosyl hydrolase 43 family.</text>
</comment>
<comment type="caution">
    <text evidence="6">The sequence shown here is derived from an EMBL/GenBank/DDBJ whole genome shotgun (WGS) entry which is preliminary data.</text>
</comment>
<accession>A0ABW1X1H4</accession>
<keyword evidence="5" id="KW-0732">Signal</keyword>
<dbReference type="InterPro" id="IPR006710">
    <property type="entry name" value="Glyco_hydro_43"/>
</dbReference>
<dbReference type="Gene3D" id="2.115.10.20">
    <property type="entry name" value="Glycosyl hydrolase domain, family 43"/>
    <property type="match status" value="1"/>
</dbReference>
<evidence type="ECO:0000256" key="3">
    <source>
        <dbReference type="ARBA" id="ARBA00022801"/>
    </source>
</evidence>
<dbReference type="PANTHER" id="PTHR43301">
    <property type="entry name" value="ARABINAN ENDO-1,5-ALPHA-L-ARABINOSIDASE"/>
    <property type="match status" value="1"/>
</dbReference>
<dbReference type="EMBL" id="JBHSUA010000016">
    <property type="protein sequence ID" value="MFC6396913.1"/>
    <property type="molecule type" value="Genomic_DNA"/>
</dbReference>
<evidence type="ECO:0000256" key="5">
    <source>
        <dbReference type="SAM" id="SignalP"/>
    </source>
</evidence>
<gene>
    <name evidence="6" type="ORF">ACFP57_07940</name>
</gene>
<dbReference type="RefSeq" id="WP_343885915.1">
    <property type="nucleotide sequence ID" value="NZ_BAAAKI010000011.1"/>
</dbReference>
<protein>
    <submittedName>
        <fullName evidence="6">Family 43 glycosylhydrolase</fullName>
    </submittedName>
</protein>
<dbReference type="InterPro" id="IPR023296">
    <property type="entry name" value="Glyco_hydro_beta-prop_sf"/>
</dbReference>
<sequence length="751" mass="79581">MSAPTTRTARSLAAVAIAGLMLTFSAAALTTASADTPATYTNPVSQSFADTYADPSVIQGKDGWWYAYATADPLRAGEPSVVGHISRTRDWVSWDYIGPIFTDANRPSYATESAGLWAPDVRYIDGRYVMYFSVTDTTLNDGVDNAIGVATAPTPTGPWTPTASPIVAPRANNPGDYFWTIDPSGFTDTDGNQYLSWGSYYGGVHITRVSDDGLTRVGEPTQIGHWDRYEGSYIVEHDGWYYLMASSANCCAGPTTGYSVFAGRSRSPMGPYLDQDGLDLNASVTGGTIVVTQNGNTWVGAGHNAMFTDASGRDFLVYHAIDRNDPWLAKPFGINKRPMLIDRIDWIDGWPRVNAGFGPSDAPMAAPVVNSLVGATPASPADGMSRTTPVADPQGGVSALVNGTSSTSALPAGDVRVRMDVKSGAKTQVFLGSGRDQVKVVIDPIAHQLSLQVRGRVVTDGLPELTGWASVVVEVDRGNLTAHVSPEDLSDPAAIVRTTVAGLSLPAAPVRVIGNGLVDNLTAARPAVEAVALSPQPARGASFFTDEFNASMDPSWQWVRPQADVSLTSDSLVWPLRSVDLTGAGGSGALLLREAPPGDWIAETKFTLDLGQDSNDRNYQQAGLVVHNTDDDFARLGSVSIWGTRTVEFGRETAAAPDGRVNYGGAIVGANAATMWMRIAHHTAANGEQLYRAAISRDGTNWSWGATWTFAAGTNPRIGLYTGGGATPAAAASFDWFRIDTATAAPGTWPN</sequence>
<reference evidence="7" key="1">
    <citation type="journal article" date="2019" name="Int. J. Syst. Evol. Microbiol.">
        <title>The Global Catalogue of Microorganisms (GCM) 10K type strain sequencing project: providing services to taxonomists for standard genome sequencing and annotation.</title>
        <authorList>
            <consortium name="The Broad Institute Genomics Platform"/>
            <consortium name="The Broad Institute Genome Sequencing Center for Infectious Disease"/>
            <person name="Wu L."/>
            <person name="Ma J."/>
        </authorList>
    </citation>
    <scope>NUCLEOTIDE SEQUENCE [LARGE SCALE GENOMIC DNA]</scope>
    <source>
        <strain evidence="7">CGMCC 1.15277</strain>
    </source>
</reference>
<name>A0ABW1X1H4_9ACTN</name>
<feature type="signal peptide" evidence="5">
    <location>
        <begin position="1"/>
        <end position="28"/>
    </location>
</feature>
<dbReference type="InterPro" id="IPR013320">
    <property type="entry name" value="ConA-like_dom_sf"/>
</dbReference>
<evidence type="ECO:0000313" key="7">
    <source>
        <dbReference type="Proteomes" id="UP001596266"/>
    </source>
</evidence>
<dbReference type="InterPro" id="IPR050727">
    <property type="entry name" value="GH43_arabinanases"/>
</dbReference>
<keyword evidence="3" id="KW-0378">Hydrolase</keyword>
<comment type="pathway">
    <text evidence="1">Glycan metabolism; L-arabinan degradation.</text>
</comment>
<dbReference type="Pfam" id="PF04616">
    <property type="entry name" value="Glyco_hydro_43"/>
    <property type="match status" value="1"/>
</dbReference>
<feature type="chain" id="PRO_5045653862" evidence="5">
    <location>
        <begin position="29"/>
        <end position="751"/>
    </location>
</feature>
<keyword evidence="4" id="KW-0326">Glycosidase</keyword>
<evidence type="ECO:0000256" key="4">
    <source>
        <dbReference type="ARBA" id="ARBA00023295"/>
    </source>
</evidence>
<dbReference type="Gene3D" id="2.60.120.200">
    <property type="match status" value="1"/>
</dbReference>
<evidence type="ECO:0000256" key="1">
    <source>
        <dbReference type="ARBA" id="ARBA00004834"/>
    </source>
</evidence>
<keyword evidence="7" id="KW-1185">Reference proteome</keyword>
<dbReference type="Proteomes" id="UP001596266">
    <property type="component" value="Unassembled WGS sequence"/>
</dbReference>
<evidence type="ECO:0000313" key="6">
    <source>
        <dbReference type="EMBL" id="MFC6396913.1"/>
    </source>
</evidence>
<dbReference type="SUPFAM" id="SSF49899">
    <property type="entry name" value="Concanavalin A-like lectins/glucanases"/>
    <property type="match status" value="1"/>
</dbReference>
<organism evidence="6 7">
    <name type="scientific">Luteococcus sanguinis</name>
    <dbReference type="NCBI Taxonomy" id="174038"/>
    <lineage>
        <taxon>Bacteria</taxon>
        <taxon>Bacillati</taxon>
        <taxon>Actinomycetota</taxon>
        <taxon>Actinomycetes</taxon>
        <taxon>Propionibacteriales</taxon>
        <taxon>Propionibacteriaceae</taxon>
        <taxon>Luteococcus</taxon>
    </lineage>
</organism>
<dbReference type="SUPFAM" id="SSF75005">
    <property type="entry name" value="Arabinanase/levansucrase/invertase"/>
    <property type="match status" value="1"/>
</dbReference>
<dbReference type="PANTHER" id="PTHR43301:SF3">
    <property type="entry name" value="ARABINAN ENDO-1,5-ALPHA-L-ARABINOSIDASE A-RELATED"/>
    <property type="match status" value="1"/>
</dbReference>
<proteinExistence type="inferred from homology"/>
<evidence type="ECO:0000256" key="2">
    <source>
        <dbReference type="ARBA" id="ARBA00009865"/>
    </source>
</evidence>
<dbReference type="CDD" id="cd18616">
    <property type="entry name" value="GH43_ABN-like"/>
    <property type="match status" value="1"/>
</dbReference>